<evidence type="ECO:0000313" key="3">
    <source>
        <dbReference type="Proteomes" id="UP000007797"/>
    </source>
</evidence>
<sequence length="67" mass="7881">MFSPSSLSMSCRKLTSAAIRHTRKTRAIQKEAEERRRANRPAPPQSKYMKEIFETLVIEIVVYKWIN</sequence>
<dbReference type="AlphaFoldDB" id="F4PWR5"/>
<proteinExistence type="predicted"/>
<accession>F4PWR5</accession>
<protein>
    <submittedName>
        <fullName evidence="2">Uncharacterized protein</fullName>
    </submittedName>
</protein>
<evidence type="ECO:0000313" key="2">
    <source>
        <dbReference type="EMBL" id="EGG20429.1"/>
    </source>
</evidence>
<dbReference type="EMBL" id="GL883013">
    <property type="protein sequence ID" value="EGG20429.1"/>
    <property type="molecule type" value="Genomic_DNA"/>
</dbReference>
<dbReference type="Proteomes" id="UP000007797">
    <property type="component" value="Unassembled WGS sequence"/>
</dbReference>
<reference evidence="3" key="1">
    <citation type="journal article" date="2011" name="Genome Res.">
        <title>Phylogeny-wide analysis of social amoeba genomes highlights ancient origins for complex intercellular communication.</title>
        <authorList>
            <person name="Heidel A.J."/>
            <person name="Lawal H.M."/>
            <person name="Felder M."/>
            <person name="Schilde C."/>
            <person name="Helps N.R."/>
            <person name="Tunggal B."/>
            <person name="Rivero F."/>
            <person name="John U."/>
            <person name="Schleicher M."/>
            <person name="Eichinger L."/>
            <person name="Platzer M."/>
            <person name="Noegel A.A."/>
            <person name="Schaap P."/>
            <person name="Gloeckner G."/>
        </authorList>
    </citation>
    <scope>NUCLEOTIDE SEQUENCE [LARGE SCALE GENOMIC DNA]</scope>
    <source>
        <strain evidence="3">SH3</strain>
    </source>
</reference>
<dbReference type="GeneID" id="14871907"/>
<dbReference type="RefSeq" id="XP_004367412.1">
    <property type="nucleotide sequence ID" value="XM_004367355.1"/>
</dbReference>
<feature type="region of interest" description="Disordered" evidence="1">
    <location>
        <begin position="20"/>
        <end position="45"/>
    </location>
</feature>
<evidence type="ECO:0000256" key="1">
    <source>
        <dbReference type="SAM" id="MobiDB-lite"/>
    </source>
</evidence>
<organism evidence="2 3">
    <name type="scientific">Cavenderia fasciculata</name>
    <name type="common">Slime mold</name>
    <name type="synonym">Dictyostelium fasciculatum</name>
    <dbReference type="NCBI Taxonomy" id="261658"/>
    <lineage>
        <taxon>Eukaryota</taxon>
        <taxon>Amoebozoa</taxon>
        <taxon>Evosea</taxon>
        <taxon>Eumycetozoa</taxon>
        <taxon>Dictyostelia</taxon>
        <taxon>Acytosteliales</taxon>
        <taxon>Cavenderiaceae</taxon>
        <taxon>Cavenderia</taxon>
    </lineage>
</organism>
<name>F4PWR5_CACFS</name>
<gene>
    <name evidence="2" type="ORF">DFA_07553</name>
</gene>
<dbReference type="KEGG" id="dfa:DFA_07553"/>
<keyword evidence="3" id="KW-1185">Reference proteome</keyword>